<dbReference type="Proteomes" id="UP001634393">
    <property type="component" value="Unassembled WGS sequence"/>
</dbReference>
<dbReference type="EMBL" id="JBJXBP010000007">
    <property type="protein sequence ID" value="KAL3818967.1"/>
    <property type="molecule type" value="Genomic_DNA"/>
</dbReference>
<sequence>MMADCLAAAVHSHHLEQN</sequence>
<gene>
    <name evidence="1" type="ORF">ACJIZ3_004872</name>
</gene>
<evidence type="ECO:0000313" key="2">
    <source>
        <dbReference type="Proteomes" id="UP001634393"/>
    </source>
</evidence>
<accession>A0ABD3S3E0</accession>
<name>A0ABD3S3E0_9LAMI</name>
<keyword evidence="2" id="KW-1185">Reference proteome</keyword>
<organism evidence="1 2">
    <name type="scientific">Penstemon smallii</name>
    <dbReference type="NCBI Taxonomy" id="265156"/>
    <lineage>
        <taxon>Eukaryota</taxon>
        <taxon>Viridiplantae</taxon>
        <taxon>Streptophyta</taxon>
        <taxon>Embryophyta</taxon>
        <taxon>Tracheophyta</taxon>
        <taxon>Spermatophyta</taxon>
        <taxon>Magnoliopsida</taxon>
        <taxon>eudicotyledons</taxon>
        <taxon>Gunneridae</taxon>
        <taxon>Pentapetalae</taxon>
        <taxon>asterids</taxon>
        <taxon>lamiids</taxon>
        <taxon>Lamiales</taxon>
        <taxon>Plantaginaceae</taxon>
        <taxon>Cheloneae</taxon>
        <taxon>Penstemon</taxon>
    </lineage>
</organism>
<protein>
    <submittedName>
        <fullName evidence="1">Uncharacterized protein</fullName>
    </submittedName>
</protein>
<comment type="caution">
    <text evidence="1">The sequence shown here is derived from an EMBL/GenBank/DDBJ whole genome shotgun (WGS) entry which is preliminary data.</text>
</comment>
<reference evidence="1 2" key="1">
    <citation type="submission" date="2024-12" db="EMBL/GenBank/DDBJ databases">
        <title>The unique morphological basis and parallel evolutionary history of personate flowers in Penstemon.</title>
        <authorList>
            <person name="Depatie T.H."/>
            <person name="Wessinger C.A."/>
        </authorList>
    </citation>
    <scope>NUCLEOTIDE SEQUENCE [LARGE SCALE GENOMIC DNA]</scope>
    <source>
        <strain evidence="1">WTNN_2</strain>
        <tissue evidence="1">Leaf</tissue>
    </source>
</reference>
<evidence type="ECO:0000313" key="1">
    <source>
        <dbReference type="EMBL" id="KAL3818967.1"/>
    </source>
</evidence>
<proteinExistence type="predicted"/>
<dbReference type="AlphaFoldDB" id="A0ABD3S3E0"/>